<dbReference type="GO" id="GO:0006508">
    <property type="term" value="P:proteolysis"/>
    <property type="evidence" value="ECO:0007669"/>
    <property type="project" value="UniProtKB-KW"/>
</dbReference>
<name>A0A3B0YJ31_9ZZZZ</name>
<dbReference type="Pfam" id="PF00082">
    <property type="entry name" value="Peptidase_S8"/>
    <property type="match status" value="1"/>
</dbReference>
<dbReference type="PANTHER" id="PTHR43806">
    <property type="entry name" value="PEPTIDASE S8"/>
    <property type="match status" value="1"/>
</dbReference>
<feature type="domain" description="PKD" evidence="6">
    <location>
        <begin position="489"/>
        <end position="570"/>
    </location>
</feature>
<evidence type="ECO:0000313" key="7">
    <source>
        <dbReference type="EMBL" id="VAW75537.1"/>
    </source>
</evidence>
<dbReference type="PROSITE" id="PS00136">
    <property type="entry name" value="SUBTILASE_ASP"/>
    <property type="match status" value="1"/>
</dbReference>
<evidence type="ECO:0000256" key="3">
    <source>
        <dbReference type="ARBA" id="ARBA00022801"/>
    </source>
</evidence>
<evidence type="ECO:0000259" key="6">
    <source>
        <dbReference type="PROSITE" id="PS50093"/>
    </source>
</evidence>
<dbReference type="PANTHER" id="PTHR43806:SF11">
    <property type="entry name" value="CEREVISIN-RELATED"/>
    <property type="match status" value="1"/>
</dbReference>
<evidence type="ECO:0000256" key="2">
    <source>
        <dbReference type="ARBA" id="ARBA00022670"/>
    </source>
</evidence>
<dbReference type="GO" id="GO:0004252">
    <property type="term" value="F:serine-type endopeptidase activity"/>
    <property type="evidence" value="ECO:0007669"/>
    <property type="project" value="InterPro"/>
</dbReference>
<dbReference type="EMBL" id="UOFK01000082">
    <property type="protein sequence ID" value="VAW75537.1"/>
    <property type="molecule type" value="Genomic_DNA"/>
</dbReference>
<dbReference type="PROSITE" id="PS51892">
    <property type="entry name" value="SUBTILASE"/>
    <property type="match status" value="1"/>
</dbReference>
<dbReference type="Gene3D" id="3.40.50.200">
    <property type="entry name" value="Peptidase S8/S53 domain"/>
    <property type="match status" value="1"/>
</dbReference>
<dbReference type="InterPro" id="IPR036852">
    <property type="entry name" value="Peptidase_S8/S53_dom_sf"/>
</dbReference>
<dbReference type="InterPro" id="IPR034176">
    <property type="entry name" value="Peptidases_S8_13"/>
</dbReference>
<dbReference type="PRINTS" id="PR00723">
    <property type="entry name" value="SUBTILISIN"/>
</dbReference>
<dbReference type="SMART" id="SM00089">
    <property type="entry name" value="PKD"/>
    <property type="match status" value="1"/>
</dbReference>
<dbReference type="InterPro" id="IPR050131">
    <property type="entry name" value="Peptidase_S8_subtilisin-like"/>
</dbReference>
<comment type="similarity">
    <text evidence="1">Belongs to the peptidase S8 family.</text>
</comment>
<keyword evidence="2" id="KW-0645">Protease</keyword>
<dbReference type="SUPFAM" id="SSF49299">
    <property type="entry name" value="PKD domain"/>
    <property type="match status" value="1"/>
</dbReference>
<dbReference type="InterPro" id="IPR000601">
    <property type="entry name" value="PKD_dom"/>
</dbReference>
<dbReference type="InterPro" id="IPR035986">
    <property type="entry name" value="PKD_dom_sf"/>
</dbReference>
<evidence type="ECO:0000256" key="4">
    <source>
        <dbReference type="ARBA" id="ARBA00022825"/>
    </source>
</evidence>
<dbReference type="SUPFAM" id="SSF52743">
    <property type="entry name" value="Subtilisin-like"/>
    <property type="match status" value="1"/>
</dbReference>
<proteinExistence type="inferred from homology"/>
<protein>
    <recommendedName>
        <fullName evidence="6">PKD domain-containing protein</fullName>
    </recommendedName>
</protein>
<dbReference type="InterPro" id="IPR023827">
    <property type="entry name" value="Peptidase_S8_Asp-AS"/>
</dbReference>
<reference evidence="7" key="1">
    <citation type="submission" date="2018-06" db="EMBL/GenBank/DDBJ databases">
        <authorList>
            <person name="Zhirakovskaya E."/>
        </authorList>
    </citation>
    <scope>NUCLEOTIDE SEQUENCE</scope>
</reference>
<dbReference type="CDD" id="cd07496">
    <property type="entry name" value="Peptidases_S8_13"/>
    <property type="match status" value="1"/>
</dbReference>
<dbReference type="PROSITE" id="PS50093">
    <property type="entry name" value="PKD"/>
    <property type="match status" value="1"/>
</dbReference>
<dbReference type="InterPro" id="IPR000209">
    <property type="entry name" value="Peptidase_S8/S53_dom"/>
</dbReference>
<keyword evidence="3" id="KW-0378">Hydrolase</keyword>
<evidence type="ECO:0000256" key="1">
    <source>
        <dbReference type="ARBA" id="ARBA00011073"/>
    </source>
</evidence>
<keyword evidence="4" id="KW-0720">Serine protease</keyword>
<dbReference type="InterPro" id="IPR022409">
    <property type="entry name" value="PKD/Chitinase_dom"/>
</dbReference>
<dbReference type="CDD" id="cd00146">
    <property type="entry name" value="PKD"/>
    <property type="match status" value="1"/>
</dbReference>
<gene>
    <name evidence="7" type="ORF">MNBD_GAMMA13-974</name>
</gene>
<dbReference type="InterPro" id="IPR015500">
    <property type="entry name" value="Peptidase_S8_subtilisin-rel"/>
</dbReference>
<organism evidence="7">
    <name type="scientific">hydrothermal vent metagenome</name>
    <dbReference type="NCBI Taxonomy" id="652676"/>
    <lineage>
        <taxon>unclassified sequences</taxon>
        <taxon>metagenomes</taxon>
        <taxon>ecological metagenomes</taxon>
    </lineage>
</organism>
<dbReference type="Gene3D" id="2.60.40.10">
    <property type="entry name" value="Immunoglobulins"/>
    <property type="match status" value="1"/>
</dbReference>
<dbReference type="AlphaFoldDB" id="A0A3B0YJ31"/>
<sequence length="629" mass="63500">MLNFKRLVVIAACLASVGASSIAWGSGSTARTRTQQLIIELDSSTSQRQAQSTGSNQTAINLNLPDGRQVKVLRSFFNNSLVVELPEEISLEEADRIATEMALRAGVISVQPNKRFYPALTPNDPSYPAGSGPLPSLGQWYLFDAIAGIRMPAAWDISTGSSNVIIAVLDTGIIDHRDLDPARVLPGYDFFSNSGQDNDGIPGRDNNPDDPGDAVNAGDCGPGEPAKNSSWHGLSVAGVAVATSNNSMVIAGIDFSAQLLPVRVLGRCGGELSDVADAIRWAAGLPVINVPANLNPANVINLSLSGTGACSSVEQDAINAAVAAGSVIVVAAGNDDGTNIVNISPANCANVIVVGAIAKDGKLAAYANVGLAVDLTAPGGDTPVPGDPANPSNGILVLSNDGTTVPGADALDVVQGTSFTTPQVSAVSSLILALDSTLTPAEVEVIIKATTRGFPDASCDQAQCGTGVLDAVAALSVALNPGTIVADQPPLASVGGPYIANSGVPIIFDGFGSFDPDGGSLTYAWDFGDGSFGSGVAPSHTYSTAGTNTVLLIVSDGVKESAIAVTTATVDGGGQTTNTAGGGGGGGGGGGCTLVAARVGKTDALWWLMLAVFVGRLSRRSASHAKRAT</sequence>
<accession>A0A3B0YJ31</accession>
<dbReference type="Pfam" id="PF18911">
    <property type="entry name" value="PKD_4"/>
    <property type="match status" value="1"/>
</dbReference>
<dbReference type="InterPro" id="IPR013783">
    <property type="entry name" value="Ig-like_fold"/>
</dbReference>
<evidence type="ECO:0000256" key="5">
    <source>
        <dbReference type="SAM" id="MobiDB-lite"/>
    </source>
</evidence>
<feature type="region of interest" description="Disordered" evidence="5">
    <location>
        <begin position="195"/>
        <end position="229"/>
    </location>
</feature>